<evidence type="ECO:0000256" key="5">
    <source>
        <dbReference type="ARBA" id="ARBA00018679"/>
    </source>
</evidence>
<keyword evidence="6" id="KW-0028">Amino-acid biosynthesis</keyword>
<comment type="similarity">
    <text evidence="3">Belongs to the threonine synthase family.</text>
</comment>
<comment type="caution">
    <text evidence="15">The sequence shown here is derived from an EMBL/GenBank/DDBJ whole genome shotgun (WGS) entry which is preliminary data.</text>
</comment>
<dbReference type="InterPro" id="IPR037158">
    <property type="entry name" value="Thr_synth_N_sf"/>
</dbReference>
<dbReference type="Gene3D" id="3.40.50.1100">
    <property type="match status" value="2"/>
</dbReference>
<dbReference type="GO" id="GO:0030170">
    <property type="term" value="F:pyridoxal phosphate binding"/>
    <property type="evidence" value="ECO:0007669"/>
    <property type="project" value="InterPro"/>
</dbReference>
<evidence type="ECO:0000313" key="15">
    <source>
        <dbReference type="EMBL" id="NNF07700.1"/>
    </source>
</evidence>
<reference evidence="15 16" key="1">
    <citation type="submission" date="2020-03" db="EMBL/GenBank/DDBJ databases">
        <title>Metabolic flexibility allows generalist bacteria to become dominant in a frequently disturbed ecosystem.</title>
        <authorList>
            <person name="Chen Y.-J."/>
            <person name="Leung P.M."/>
            <person name="Bay S.K."/>
            <person name="Hugenholtz P."/>
            <person name="Kessler A.J."/>
            <person name="Shelley G."/>
            <person name="Waite D.W."/>
            <person name="Cook P.L."/>
            <person name="Greening C."/>
        </authorList>
    </citation>
    <scope>NUCLEOTIDE SEQUENCE [LARGE SCALE GENOMIC DNA]</scope>
    <source>
        <strain evidence="15">SS_bin_28</strain>
    </source>
</reference>
<feature type="modified residue" description="N6-(pyridoxal phosphate)lysine" evidence="12">
    <location>
        <position position="104"/>
    </location>
</feature>
<comment type="catalytic activity">
    <reaction evidence="10">
        <text>O-phospho-L-homoserine + H2O = L-threonine + phosphate</text>
        <dbReference type="Rhea" id="RHEA:10840"/>
        <dbReference type="ChEBI" id="CHEBI:15377"/>
        <dbReference type="ChEBI" id="CHEBI:43474"/>
        <dbReference type="ChEBI" id="CHEBI:57590"/>
        <dbReference type="ChEBI" id="CHEBI:57926"/>
        <dbReference type="EC" id="4.2.3.1"/>
    </reaction>
</comment>
<accession>A0A7Y2H355</accession>
<evidence type="ECO:0000256" key="9">
    <source>
        <dbReference type="ARBA" id="ARBA00023239"/>
    </source>
</evidence>
<dbReference type="PROSITE" id="PS00165">
    <property type="entry name" value="DEHYDRATASE_SER_THR"/>
    <property type="match status" value="1"/>
</dbReference>
<dbReference type="InterPro" id="IPR000634">
    <property type="entry name" value="Ser/Thr_deHydtase_PyrdxlP-BS"/>
</dbReference>
<keyword evidence="9 15" id="KW-0456">Lyase</keyword>
<dbReference type="UniPathway" id="UPA00050">
    <property type="reaction ID" value="UER00065"/>
</dbReference>
<comment type="cofactor">
    <cofactor evidence="1 12">
        <name>pyridoxal 5'-phosphate</name>
        <dbReference type="ChEBI" id="CHEBI:597326"/>
    </cofactor>
</comment>
<name>A0A7Y2H355_UNCEI</name>
<dbReference type="FunFam" id="3.40.50.1100:FF:000022">
    <property type="entry name" value="Threonine synthase"/>
    <property type="match status" value="1"/>
</dbReference>
<evidence type="ECO:0000256" key="3">
    <source>
        <dbReference type="ARBA" id="ARBA00005517"/>
    </source>
</evidence>
<evidence type="ECO:0000256" key="4">
    <source>
        <dbReference type="ARBA" id="ARBA00013028"/>
    </source>
</evidence>
<keyword evidence="7" id="KW-0791">Threonine biosynthesis</keyword>
<evidence type="ECO:0000256" key="12">
    <source>
        <dbReference type="PIRSR" id="PIRSR604450-51"/>
    </source>
</evidence>
<dbReference type="PANTHER" id="PTHR42690:SF1">
    <property type="entry name" value="THREONINE SYNTHASE-LIKE 2"/>
    <property type="match status" value="1"/>
</dbReference>
<dbReference type="SUPFAM" id="SSF53686">
    <property type="entry name" value="Tryptophan synthase beta subunit-like PLP-dependent enzymes"/>
    <property type="match status" value="1"/>
</dbReference>
<keyword evidence="8 12" id="KW-0663">Pyridoxal phosphate</keyword>
<dbReference type="InterPro" id="IPR004450">
    <property type="entry name" value="Thr_synthase-like"/>
</dbReference>
<dbReference type="InterPro" id="IPR051166">
    <property type="entry name" value="Threonine_Synthase"/>
</dbReference>
<evidence type="ECO:0000256" key="10">
    <source>
        <dbReference type="ARBA" id="ARBA00049144"/>
    </source>
</evidence>
<dbReference type="EC" id="4.2.3.1" evidence="4 11"/>
<dbReference type="AlphaFoldDB" id="A0A7Y2H355"/>
<evidence type="ECO:0000259" key="14">
    <source>
        <dbReference type="Pfam" id="PF14821"/>
    </source>
</evidence>
<evidence type="ECO:0000256" key="2">
    <source>
        <dbReference type="ARBA" id="ARBA00004979"/>
    </source>
</evidence>
<dbReference type="NCBIfam" id="TIGR00260">
    <property type="entry name" value="thrC"/>
    <property type="match status" value="1"/>
</dbReference>
<dbReference type="InterPro" id="IPR001926">
    <property type="entry name" value="TrpB-like_PALP"/>
</dbReference>
<organism evidence="15 16">
    <name type="scientific">Eiseniibacteriota bacterium</name>
    <dbReference type="NCBI Taxonomy" id="2212470"/>
    <lineage>
        <taxon>Bacteria</taxon>
        <taxon>Candidatus Eiseniibacteriota</taxon>
    </lineage>
</organism>
<sequence>MNFHSLRTPETQLDFKTVLFQGLSPDGSLFVPESLPKLDSKRLTQMESLHRVATTVLAPFIPDIEEAKLHALLEKAWDFPIPLQTLDDDLFLIEEFHGPTLAFKDLGARFMAAMMDHYLEKEGRKVTILVATSGDTGSAVAHGFFGAKNIDVFVLYPSGKVSPLQEKQMTTLGGNITAIEVTGNFDDCQALVKQALQDAELVSKLGLTTANSINMGRLLPQIVFYVWAWVQWETSGGLYDPTPPSIVVPSGNFGNLTACLYAKEMGIPIGPVVAATNANRVVPDYIRTGEYDPKPTLHTHSSAMDVGDPSNWTRIAHLFEEDWARMRSAIHAVTVPDNQTLKEIKDTLDRTGILLDPHTAVGVYAARNLKDRPAFVAATAHPAKFPEVIKAATGKEFDMPEALAKIAGGEKQSVTMENDYAAWRTFLEARV</sequence>
<comment type="pathway">
    <text evidence="2">Amino-acid biosynthesis; L-threonine biosynthesis; L-threonine from L-aspartate: step 5/5.</text>
</comment>
<feature type="domain" description="Tryptophan synthase beta chain-like PALP" evidence="13">
    <location>
        <begin position="86"/>
        <end position="372"/>
    </location>
</feature>
<evidence type="ECO:0000313" key="16">
    <source>
        <dbReference type="Proteomes" id="UP000547674"/>
    </source>
</evidence>
<evidence type="ECO:0000256" key="6">
    <source>
        <dbReference type="ARBA" id="ARBA00022605"/>
    </source>
</evidence>
<evidence type="ECO:0000256" key="11">
    <source>
        <dbReference type="NCBIfam" id="TIGR00260"/>
    </source>
</evidence>
<feature type="domain" description="Threonine synthase N-terminal" evidence="14">
    <location>
        <begin position="3"/>
        <end position="76"/>
    </location>
</feature>
<dbReference type="GO" id="GO:0009088">
    <property type="term" value="P:threonine biosynthetic process"/>
    <property type="evidence" value="ECO:0007669"/>
    <property type="project" value="UniProtKB-UniRule"/>
</dbReference>
<evidence type="ECO:0000256" key="1">
    <source>
        <dbReference type="ARBA" id="ARBA00001933"/>
    </source>
</evidence>
<evidence type="ECO:0000259" key="13">
    <source>
        <dbReference type="Pfam" id="PF00291"/>
    </source>
</evidence>
<gene>
    <name evidence="15" type="primary">thrC</name>
    <name evidence="15" type="ORF">HKN21_13135</name>
</gene>
<evidence type="ECO:0000256" key="8">
    <source>
        <dbReference type="ARBA" id="ARBA00022898"/>
    </source>
</evidence>
<protein>
    <recommendedName>
        <fullName evidence="5 11">Threonine synthase</fullName>
        <ecNumber evidence="4 11">4.2.3.1</ecNumber>
    </recommendedName>
</protein>
<dbReference type="Proteomes" id="UP000547674">
    <property type="component" value="Unassembled WGS sequence"/>
</dbReference>
<dbReference type="EMBL" id="JABDJR010000527">
    <property type="protein sequence ID" value="NNF07700.1"/>
    <property type="molecule type" value="Genomic_DNA"/>
</dbReference>
<dbReference type="PANTHER" id="PTHR42690">
    <property type="entry name" value="THREONINE SYNTHASE FAMILY MEMBER"/>
    <property type="match status" value="1"/>
</dbReference>
<dbReference type="Gene3D" id="3.90.1380.10">
    <property type="entry name" value="Threonine synthase, N-terminal domain"/>
    <property type="match status" value="1"/>
</dbReference>
<dbReference type="Pfam" id="PF00291">
    <property type="entry name" value="PALP"/>
    <property type="match status" value="1"/>
</dbReference>
<dbReference type="Pfam" id="PF14821">
    <property type="entry name" value="Thr_synth_N"/>
    <property type="match status" value="1"/>
</dbReference>
<dbReference type="InterPro" id="IPR036052">
    <property type="entry name" value="TrpB-like_PALP_sf"/>
</dbReference>
<evidence type="ECO:0000256" key="7">
    <source>
        <dbReference type="ARBA" id="ARBA00022697"/>
    </source>
</evidence>
<proteinExistence type="inferred from homology"/>
<dbReference type="GO" id="GO:0004795">
    <property type="term" value="F:threonine synthase activity"/>
    <property type="evidence" value="ECO:0007669"/>
    <property type="project" value="UniProtKB-UniRule"/>
</dbReference>
<dbReference type="InterPro" id="IPR029144">
    <property type="entry name" value="Thr_synth_N"/>
</dbReference>